<evidence type="ECO:0000259" key="6">
    <source>
        <dbReference type="PROSITE" id="PS50865"/>
    </source>
</evidence>
<dbReference type="InterPro" id="IPR002893">
    <property type="entry name" value="Znf_MYND"/>
</dbReference>
<dbReference type="Proteomes" id="UP000245609">
    <property type="component" value="Unassembled WGS sequence"/>
</dbReference>
<dbReference type="PROSITE" id="PS50865">
    <property type="entry name" value="ZF_MYND_2"/>
    <property type="match status" value="1"/>
</dbReference>
<dbReference type="AlphaFoldDB" id="A0A2T9ZCN1"/>
<feature type="region of interest" description="Disordered" evidence="5">
    <location>
        <begin position="19"/>
        <end position="52"/>
    </location>
</feature>
<accession>A0A2T9ZCN1</accession>
<dbReference type="GO" id="GO:0005737">
    <property type="term" value="C:cytoplasm"/>
    <property type="evidence" value="ECO:0007669"/>
    <property type="project" value="InterPro"/>
</dbReference>
<evidence type="ECO:0000256" key="3">
    <source>
        <dbReference type="ARBA" id="ARBA00022833"/>
    </source>
</evidence>
<dbReference type="SUPFAM" id="SSF144232">
    <property type="entry name" value="HIT/MYND zinc finger-like"/>
    <property type="match status" value="1"/>
</dbReference>
<dbReference type="Pfam" id="PF04194">
    <property type="entry name" value="PDCD2_C"/>
    <property type="match status" value="1"/>
</dbReference>
<gene>
    <name evidence="7" type="ORF">BB560_003223</name>
</gene>
<evidence type="ECO:0000256" key="4">
    <source>
        <dbReference type="PROSITE-ProRule" id="PRU00134"/>
    </source>
</evidence>
<organism evidence="7 8">
    <name type="scientific">Smittium megazygosporum</name>
    <dbReference type="NCBI Taxonomy" id="133381"/>
    <lineage>
        <taxon>Eukaryota</taxon>
        <taxon>Fungi</taxon>
        <taxon>Fungi incertae sedis</taxon>
        <taxon>Zoopagomycota</taxon>
        <taxon>Kickxellomycotina</taxon>
        <taxon>Harpellomycetes</taxon>
        <taxon>Harpellales</taxon>
        <taxon>Legeriomycetaceae</taxon>
        <taxon>Smittium</taxon>
    </lineage>
</organism>
<dbReference type="STRING" id="133381.A0A2T9ZCN1"/>
<evidence type="ECO:0000313" key="8">
    <source>
        <dbReference type="Proteomes" id="UP000245609"/>
    </source>
</evidence>
<proteinExistence type="predicted"/>
<dbReference type="Pfam" id="PF01753">
    <property type="entry name" value="zf-MYND"/>
    <property type="match status" value="1"/>
</dbReference>
<reference evidence="7 8" key="1">
    <citation type="journal article" date="2018" name="MBio">
        <title>Comparative Genomics Reveals the Core Gene Toolbox for the Fungus-Insect Symbiosis.</title>
        <authorList>
            <person name="Wang Y."/>
            <person name="Stata M."/>
            <person name="Wang W."/>
            <person name="Stajich J.E."/>
            <person name="White M.M."/>
            <person name="Moncalvo J.M."/>
        </authorList>
    </citation>
    <scope>NUCLEOTIDE SEQUENCE [LARGE SCALE GENOMIC DNA]</scope>
    <source>
        <strain evidence="7 8">SC-DP-2</strain>
    </source>
</reference>
<evidence type="ECO:0000313" key="7">
    <source>
        <dbReference type="EMBL" id="PVV02325.1"/>
    </source>
</evidence>
<dbReference type="InterPro" id="IPR007320">
    <property type="entry name" value="PDCD2_C"/>
</dbReference>
<evidence type="ECO:0000256" key="2">
    <source>
        <dbReference type="ARBA" id="ARBA00022771"/>
    </source>
</evidence>
<dbReference type="Gene3D" id="6.10.140.2220">
    <property type="match status" value="1"/>
</dbReference>
<dbReference type="PROSITE" id="PS01360">
    <property type="entry name" value="ZF_MYND_1"/>
    <property type="match status" value="1"/>
</dbReference>
<feature type="domain" description="MYND-type" evidence="6">
    <location>
        <begin position="66"/>
        <end position="104"/>
    </location>
</feature>
<keyword evidence="8" id="KW-1185">Reference proteome</keyword>
<feature type="compositionally biased region" description="Acidic residues" evidence="5">
    <location>
        <begin position="40"/>
        <end position="49"/>
    </location>
</feature>
<comment type="caution">
    <text evidence="7">The sequence shown here is derived from an EMBL/GenBank/DDBJ whole genome shotgun (WGS) entry which is preliminary data.</text>
</comment>
<keyword evidence="1" id="KW-0479">Metal-binding</keyword>
<protein>
    <recommendedName>
        <fullName evidence="6">MYND-type domain-containing protein</fullName>
    </recommendedName>
</protein>
<dbReference type="PANTHER" id="PTHR12298">
    <property type="entry name" value="PCDC2 PROGRAMMED CELL DEATH PROTEIN 2 -RELATED"/>
    <property type="match status" value="1"/>
</dbReference>
<keyword evidence="2 4" id="KW-0863">Zinc-finger</keyword>
<dbReference type="PANTHER" id="PTHR12298:SF4">
    <property type="entry name" value="PROGRAMMED CELL DEATH PROTEIN 2"/>
    <property type="match status" value="1"/>
</dbReference>
<evidence type="ECO:0000256" key="5">
    <source>
        <dbReference type="SAM" id="MobiDB-lite"/>
    </source>
</evidence>
<dbReference type="GO" id="GO:0008270">
    <property type="term" value="F:zinc ion binding"/>
    <property type="evidence" value="ECO:0007669"/>
    <property type="project" value="UniProtKB-KW"/>
</dbReference>
<sequence length="275" mass="31552">MAVIRSQISKENKYYISRKEGDSDLGNGNRKSVVSKTNECDENDEDGSEDSYIWVPNPSVKTASSCSVCGLAGTFTCGGCNKQYYCSKAHQVADWKIGKHKDTCSTNKFDPMPNVKYEIVSEEEIIEIPKSEDLQGALIGKLNEEEPDEDSQVEVDKQFLEFQSIISHNPTQILRYSRNPEFDEDCKPLWVNDLGKPEPKDIPNCELCGSKREFEFQIMPQILNYLDLSRYMRDGIDWGTLLSGWNWKAVRKCSSKDNEPSWEFQQRCRIWDRVA</sequence>
<dbReference type="EMBL" id="MBFS01000509">
    <property type="protein sequence ID" value="PVV02325.1"/>
    <property type="molecule type" value="Genomic_DNA"/>
</dbReference>
<keyword evidence="3" id="KW-0862">Zinc</keyword>
<name>A0A2T9ZCN1_9FUNG</name>
<evidence type="ECO:0000256" key="1">
    <source>
        <dbReference type="ARBA" id="ARBA00022723"/>
    </source>
</evidence>
<dbReference type="OrthoDB" id="443682at2759"/>